<evidence type="ECO:0000256" key="1">
    <source>
        <dbReference type="SAM" id="MobiDB-lite"/>
    </source>
</evidence>
<proteinExistence type="predicted"/>
<feature type="region of interest" description="Disordered" evidence="1">
    <location>
        <begin position="60"/>
        <end position="112"/>
    </location>
</feature>
<dbReference type="PANTHER" id="PTHR36045">
    <property type="entry name" value="OS04G0558500 PROTEIN"/>
    <property type="match status" value="1"/>
</dbReference>
<reference evidence="2" key="1">
    <citation type="submission" date="2022-04" db="EMBL/GenBank/DDBJ databases">
        <title>Carnegiea gigantea Genome sequencing and assembly v2.</title>
        <authorList>
            <person name="Copetti D."/>
            <person name="Sanderson M.J."/>
            <person name="Burquez A."/>
            <person name="Wojciechowski M.F."/>
        </authorList>
    </citation>
    <scope>NUCLEOTIDE SEQUENCE</scope>
    <source>
        <strain evidence="2">SGP5-SGP5p</strain>
        <tissue evidence="2">Aerial part</tissue>
    </source>
</reference>
<sequence>MERIGESTRAAGADQLQDLSNAGEGDEEEEVEKLEQEVKQMADKLKKYRSTLPDQLKSTLTSMLASQRPILSLPDPDGSEPGTSGVLPRGAESGPGNSSGVLTSDSDEKTPDDVELLRDKISSNISTMPNVLKRMNECISRIDKLVSSNETIHPAFKRKKS</sequence>
<organism evidence="2 3">
    <name type="scientific">Carnegiea gigantea</name>
    <dbReference type="NCBI Taxonomy" id="171969"/>
    <lineage>
        <taxon>Eukaryota</taxon>
        <taxon>Viridiplantae</taxon>
        <taxon>Streptophyta</taxon>
        <taxon>Embryophyta</taxon>
        <taxon>Tracheophyta</taxon>
        <taxon>Spermatophyta</taxon>
        <taxon>Magnoliopsida</taxon>
        <taxon>eudicotyledons</taxon>
        <taxon>Gunneridae</taxon>
        <taxon>Pentapetalae</taxon>
        <taxon>Caryophyllales</taxon>
        <taxon>Cactineae</taxon>
        <taxon>Cactaceae</taxon>
        <taxon>Cactoideae</taxon>
        <taxon>Echinocereeae</taxon>
        <taxon>Carnegiea</taxon>
    </lineage>
</organism>
<dbReference type="PANTHER" id="PTHR36045:SF2">
    <property type="entry name" value="OS04G0558500 PROTEIN"/>
    <property type="match status" value="1"/>
</dbReference>
<comment type="caution">
    <text evidence="2">The sequence shown here is derived from an EMBL/GenBank/DDBJ whole genome shotgun (WGS) entry which is preliminary data.</text>
</comment>
<dbReference type="EMBL" id="JAKOGI010000163">
    <property type="protein sequence ID" value="KAJ8441523.1"/>
    <property type="molecule type" value="Genomic_DNA"/>
</dbReference>
<feature type="region of interest" description="Disordered" evidence="1">
    <location>
        <begin position="1"/>
        <end position="37"/>
    </location>
</feature>
<feature type="compositionally biased region" description="Polar residues" evidence="1">
    <location>
        <begin position="95"/>
        <end position="104"/>
    </location>
</feature>
<dbReference type="AlphaFoldDB" id="A0A9Q1QGF4"/>
<protein>
    <submittedName>
        <fullName evidence="2">Uncharacterized protein</fullName>
    </submittedName>
</protein>
<dbReference type="Proteomes" id="UP001153076">
    <property type="component" value="Unassembled WGS sequence"/>
</dbReference>
<keyword evidence="3" id="KW-1185">Reference proteome</keyword>
<evidence type="ECO:0000313" key="3">
    <source>
        <dbReference type="Proteomes" id="UP001153076"/>
    </source>
</evidence>
<name>A0A9Q1QGF4_9CARY</name>
<dbReference type="OrthoDB" id="781564at2759"/>
<gene>
    <name evidence="2" type="ORF">Cgig2_026324</name>
</gene>
<accession>A0A9Q1QGF4</accession>
<evidence type="ECO:0000313" key="2">
    <source>
        <dbReference type="EMBL" id="KAJ8441523.1"/>
    </source>
</evidence>